<evidence type="ECO:0000256" key="5">
    <source>
        <dbReference type="ARBA" id="ARBA00022927"/>
    </source>
</evidence>
<feature type="domain" description="Membrane insertase YidC/Oxa/ALB C-terminal" evidence="11">
    <location>
        <begin position="23"/>
        <end position="214"/>
    </location>
</feature>
<dbReference type="InterPro" id="IPR028055">
    <property type="entry name" value="YidC/Oxa/ALB_C"/>
</dbReference>
<dbReference type="InterPro" id="IPR001708">
    <property type="entry name" value="YidC/ALB3/OXA1/COX18"/>
</dbReference>
<feature type="transmembrane region" description="Helical" evidence="10">
    <location>
        <begin position="23"/>
        <end position="43"/>
    </location>
</feature>
<evidence type="ECO:0000256" key="9">
    <source>
        <dbReference type="RuleBase" id="RU003945"/>
    </source>
</evidence>
<comment type="subcellular location">
    <subcellularLocation>
        <location evidence="1">Cell membrane</location>
        <topology evidence="1">Multi-pass membrane protein</topology>
    </subcellularLocation>
    <subcellularLocation>
        <location evidence="9">Membrane</location>
        <topology evidence="9">Multi-pass membrane protein</topology>
    </subcellularLocation>
</comment>
<dbReference type="GO" id="GO:0015031">
    <property type="term" value="P:protein transport"/>
    <property type="evidence" value="ECO:0007669"/>
    <property type="project" value="UniProtKB-KW"/>
</dbReference>
<feature type="transmembrane region" description="Helical" evidence="10">
    <location>
        <begin position="138"/>
        <end position="159"/>
    </location>
</feature>
<accession>A0A1F4TJA4</accession>
<keyword evidence="4 9" id="KW-0812">Transmembrane</keyword>
<keyword evidence="6 10" id="KW-1133">Transmembrane helix</keyword>
<dbReference type="PANTHER" id="PTHR12428:SF65">
    <property type="entry name" value="CYTOCHROME C OXIDASE ASSEMBLY PROTEIN COX18, MITOCHONDRIAL"/>
    <property type="match status" value="1"/>
</dbReference>
<name>A0A1F4TJA4_UNCSA</name>
<evidence type="ECO:0000256" key="8">
    <source>
        <dbReference type="ARBA" id="ARBA00023186"/>
    </source>
</evidence>
<feature type="transmembrane region" description="Helical" evidence="10">
    <location>
        <begin position="179"/>
        <end position="201"/>
    </location>
</feature>
<gene>
    <name evidence="12" type="ORF">A2462_07140</name>
</gene>
<reference evidence="12 13" key="1">
    <citation type="journal article" date="2016" name="Nat. Commun.">
        <title>Thousands of microbial genomes shed light on interconnected biogeochemical processes in an aquifer system.</title>
        <authorList>
            <person name="Anantharaman K."/>
            <person name="Brown C.T."/>
            <person name="Hug L.A."/>
            <person name="Sharon I."/>
            <person name="Castelle C.J."/>
            <person name="Probst A.J."/>
            <person name="Thomas B.C."/>
            <person name="Singh A."/>
            <person name="Wilkins M.J."/>
            <person name="Karaoz U."/>
            <person name="Brodie E.L."/>
            <person name="Williams K.H."/>
            <person name="Hubbard S.S."/>
            <person name="Banfield J.F."/>
        </authorList>
    </citation>
    <scope>NUCLEOTIDE SEQUENCE [LARGE SCALE GENOMIC DNA]</scope>
</reference>
<dbReference type="InterPro" id="IPR047196">
    <property type="entry name" value="YidC_ALB_C"/>
</dbReference>
<dbReference type="GO" id="GO:0032977">
    <property type="term" value="F:membrane insertase activity"/>
    <property type="evidence" value="ECO:0007669"/>
    <property type="project" value="InterPro"/>
</dbReference>
<keyword evidence="8" id="KW-0143">Chaperone</keyword>
<evidence type="ECO:0000313" key="12">
    <source>
        <dbReference type="EMBL" id="OGC32795.1"/>
    </source>
</evidence>
<dbReference type="EMBL" id="MEUI01000045">
    <property type="protein sequence ID" value="OGC32795.1"/>
    <property type="molecule type" value="Genomic_DNA"/>
</dbReference>
<dbReference type="CDD" id="cd20070">
    <property type="entry name" value="5TM_YidC_Alb3"/>
    <property type="match status" value="1"/>
</dbReference>
<keyword evidence="3" id="KW-1003">Cell membrane</keyword>
<comment type="similarity">
    <text evidence="9">Belongs to the OXA1/ALB3/YidC family.</text>
</comment>
<organism evidence="12 13">
    <name type="scientific">candidate division WOR-1 bacterium RIFOXYC2_FULL_41_25</name>
    <dbReference type="NCBI Taxonomy" id="1802586"/>
    <lineage>
        <taxon>Bacteria</taxon>
        <taxon>Bacillati</taxon>
        <taxon>Saganbacteria</taxon>
    </lineage>
</organism>
<proteinExistence type="inferred from homology"/>
<evidence type="ECO:0000256" key="3">
    <source>
        <dbReference type="ARBA" id="ARBA00022475"/>
    </source>
</evidence>
<dbReference type="GO" id="GO:0051205">
    <property type="term" value="P:protein insertion into membrane"/>
    <property type="evidence" value="ECO:0007669"/>
    <property type="project" value="TreeGrafter"/>
</dbReference>
<dbReference type="Proteomes" id="UP000177309">
    <property type="component" value="Unassembled WGS sequence"/>
</dbReference>
<evidence type="ECO:0000259" key="11">
    <source>
        <dbReference type="Pfam" id="PF02096"/>
    </source>
</evidence>
<dbReference type="NCBIfam" id="TIGR03592">
    <property type="entry name" value="yidC_oxa1_cterm"/>
    <property type="match status" value="1"/>
</dbReference>
<dbReference type="AlphaFoldDB" id="A0A1F4TJA4"/>
<evidence type="ECO:0000256" key="2">
    <source>
        <dbReference type="ARBA" id="ARBA00022448"/>
    </source>
</evidence>
<evidence type="ECO:0000256" key="4">
    <source>
        <dbReference type="ARBA" id="ARBA00022692"/>
    </source>
</evidence>
<feature type="transmembrane region" description="Helical" evidence="10">
    <location>
        <begin position="86"/>
        <end position="109"/>
    </location>
</feature>
<protein>
    <recommendedName>
        <fullName evidence="11">Membrane insertase YidC/Oxa/ALB C-terminal domain-containing protein</fullName>
    </recommendedName>
</protein>
<keyword evidence="7 10" id="KW-0472">Membrane</keyword>
<dbReference type="GO" id="GO:0005886">
    <property type="term" value="C:plasma membrane"/>
    <property type="evidence" value="ECO:0007669"/>
    <property type="project" value="UniProtKB-SubCell"/>
</dbReference>
<dbReference type="Pfam" id="PF02096">
    <property type="entry name" value="60KD_IMP"/>
    <property type="match status" value="1"/>
</dbReference>
<evidence type="ECO:0000256" key="10">
    <source>
        <dbReference type="SAM" id="Phobius"/>
    </source>
</evidence>
<dbReference type="PANTHER" id="PTHR12428">
    <property type="entry name" value="OXA1"/>
    <property type="match status" value="1"/>
</dbReference>
<evidence type="ECO:0000256" key="1">
    <source>
        <dbReference type="ARBA" id="ARBA00004651"/>
    </source>
</evidence>
<evidence type="ECO:0000313" key="13">
    <source>
        <dbReference type="Proteomes" id="UP000177309"/>
    </source>
</evidence>
<keyword evidence="2" id="KW-0813">Transport</keyword>
<sequence>MAFLSNIMLEVLKFFYVVGGNNYALAIIWLTVAVNLALYPLTLSSIKQMSAMQRVQPRMQELQKKHKEDPKKLQQEMMDLYKSEKVNPVGGCLPVLLKIPFFLALFFSLQSKEFHALLSDPGVNSSFLWIKDLSKPEFLYFFGFKLPSFALLIGISTYFMQKTMPTAQAGGSAQMMTMFMPLFIAFISINFPAGVQIYWIVSNLMGGIQQHYISSKKIVPNKK</sequence>
<evidence type="ECO:0000256" key="7">
    <source>
        <dbReference type="ARBA" id="ARBA00023136"/>
    </source>
</evidence>
<keyword evidence="5" id="KW-0653">Protein transport</keyword>
<comment type="caution">
    <text evidence="12">The sequence shown here is derived from an EMBL/GenBank/DDBJ whole genome shotgun (WGS) entry which is preliminary data.</text>
</comment>
<evidence type="ECO:0000256" key="6">
    <source>
        <dbReference type="ARBA" id="ARBA00022989"/>
    </source>
</evidence>